<sequence length="644" mass="68152">MSELAPYIVLGLVSGSLYGLAGIGLVLTYRTSGVFNFGHGAIAAAATYSFYSLHVNHGWSWPLAALVTVGLFGVVGGLVLDRLTMRFAGLPQIISVALTVGVFLGVTGFLFVQYGATQRLFPQFLPQKSYEISGVLVTQAQLISAGIALAAAIGLYVFMRTTRFGISMRAVVDNPTLISLSGDRPSRIRYVSWMIGSSFAAVSGILLAPTLGLDAALLTFLVVQAFGACAIGGFSSLPLTFAGGLVVGVASSVSTKYFNSAPWSGLPSSMPFVILIIALLVIPARKLPQQKLSFQQLASAPKRYSRNTNLAVIAVAAALLIALPQFVGSYLPVWINALTYAVLFSSLALLVWLSGQISLCQLSFAALGATTMAHLVGRDVPWLLALLIAGLASVPVGALIAIPAIRLSGIYLALVTLGFGILMQSVVFQSELMFGRDPTISSPRPDWAFLDGSNDKELYYLYLAIAAVAFGITYAVSRGRLGRVLRAMAQAPTMLNTHGLSTPVTRLIVFCLSAFIASIAGAMMVTQYGSVSGTTFPPINSLLLLTVLVLCGTSVLISPILAALLLAVLPGYVNELTQDKQSLMFGLLAMGAALVLARRPQLVSWFGSAARETEHRAARSPVRDRAQVPRPAREPARELTGSRS</sequence>
<feature type="transmembrane region" description="Helical" evidence="7">
    <location>
        <begin position="333"/>
        <end position="352"/>
    </location>
</feature>
<dbReference type="PANTHER" id="PTHR30482">
    <property type="entry name" value="HIGH-AFFINITY BRANCHED-CHAIN AMINO ACID TRANSPORT SYSTEM PERMEASE"/>
    <property type="match status" value="1"/>
</dbReference>
<feature type="transmembrane region" description="Helical" evidence="7">
    <location>
        <begin position="136"/>
        <end position="159"/>
    </location>
</feature>
<feature type="transmembrane region" description="Helical" evidence="7">
    <location>
        <begin position="92"/>
        <end position="116"/>
    </location>
</feature>
<feature type="transmembrane region" description="Helical" evidence="7">
    <location>
        <begin position="459"/>
        <end position="476"/>
    </location>
</feature>
<feature type="region of interest" description="Disordered" evidence="6">
    <location>
        <begin position="613"/>
        <end position="644"/>
    </location>
</feature>
<proteinExistence type="predicted"/>
<keyword evidence="2" id="KW-1003">Cell membrane</keyword>
<accession>A0ABN1G3L8</accession>
<evidence type="ECO:0000256" key="1">
    <source>
        <dbReference type="ARBA" id="ARBA00004651"/>
    </source>
</evidence>
<dbReference type="EMBL" id="BAAAHE010000002">
    <property type="protein sequence ID" value="GAA0603445.1"/>
    <property type="molecule type" value="Genomic_DNA"/>
</dbReference>
<name>A0ABN1G3L8_9ACTN</name>
<dbReference type="InterPro" id="IPR001851">
    <property type="entry name" value="ABC_transp_permease"/>
</dbReference>
<reference evidence="8 9" key="1">
    <citation type="journal article" date="2019" name="Int. J. Syst. Evol. Microbiol.">
        <title>The Global Catalogue of Microorganisms (GCM) 10K type strain sequencing project: providing services to taxonomists for standard genome sequencing and annotation.</title>
        <authorList>
            <consortium name="The Broad Institute Genomics Platform"/>
            <consortium name="The Broad Institute Genome Sequencing Center for Infectious Disease"/>
            <person name="Wu L."/>
            <person name="Ma J."/>
        </authorList>
    </citation>
    <scope>NUCLEOTIDE SEQUENCE [LARGE SCALE GENOMIC DNA]</scope>
    <source>
        <strain evidence="8 9">JCM 10671</strain>
    </source>
</reference>
<dbReference type="InterPro" id="IPR043428">
    <property type="entry name" value="LivM-like"/>
</dbReference>
<evidence type="ECO:0008006" key="10">
    <source>
        <dbReference type="Google" id="ProtNLM"/>
    </source>
</evidence>
<dbReference type="PANTHER" id="PTHR30482:SF10">
    <property type="entry name" value="HIGH-AFFINITY BRANCHED-CHAIN AMINO ACID TRANSPORT PROTEIN BRAE"/>
    <property type="match status" value="1"/>
</dbReference>
<dbReference type="CDD" id="cd06581">
    <property type="entry name" value="TM_PBP1_LivM_like"/>
    <property type="match status" value="1"/>
</dbReference>
<protein>
    <recommendedName>
        <fullName evidence="10">ABC transporter permease</fullName>
    </recommendedName>
</protein>
<feature type="transmembrane region" description="Helical" evidence="7">
    <location>
        <begin position="270"/>
        <end position="287"/>
    </location>
</feature>
<feature type="compositionally biased region" description="Basic and acidic residues" evidence="6">
    <location>
        <begin position="613"/>
        <end position="637"/>
    </location>
</feature>
<evidence type="ECO:0000313" key="9">
    <source>
        <dbReference type="Proteomes" id="UP001500957"/>
    </source>
</evidence>
<comment type="subcellular location">
    <subcellularLocation>
        <location evidence="1">Cell membrane</location>
        <topology evidence="1">Multi-pass membrane protein</topology>
    </subcellularLocation>
</comment>
<dbReference type="Pfam" id="PF02653">
    <property type="entry name" value="BPD_transp_2"/>
    <property type="match status" value="2"/>
</dbReference>
<comment type="caution">
    <text evidence="8">The sequence shown here is derived from an EMBL/GenBank/DDBJ whole genome shotgun (WGS) entry which is preliminary data.</text>
</comment>
<feature type="transmembrane region" description="Helical" evidence="7">
    <location>
        <begin position="6"/>
        <end position="27"/>
    </location>
</feature>
<keyword evidence="5 7" id="KW-0472">Membrane</keyword>
<evidence type="ECO:0000256" key="3">
    <source>
        <dbReference type="ARBA" id="ARBA00022692"/>
    </source>
</evidence>
<feature type="transmembrane region" description="Helical" evidence="7">
    <location>
        <begin position="382"/>
        <end position="402"/>
    </location>
</feature>
<keyword evidence="9" id="KW-1185">Reference proteome</keyword>
<feature type="transmembrane region" description="Helical" evidence="7">
    <location>
        <begin position="507"/>
        <end position="530"/>
    </location>
</feature>
<evidence type="ECO:0000313" key="8">
    <source>
        <dbReference type="EMBL" id="GAA0603445.1"/>
    </source>
</evidence>
<keyword evidence="3 7" id="KW-0812">Transmembrane</keyword>
<evidence type="ECO:0000256" key="2">
    <source>
        <dbReference type="ARBA" id="ARBA00022475"/>
    </source>
</evidence>
<evidence type="ECO:0000256" key="4">
    <source>
        <dbReference type="ARBA" id="ARBA00022989"/>
    </source>
</evidence>
<evidence type="ECO:0000256" key="7">
    <source>
        <dbReference type="SAM" id="Phobius"/>
    </source>
</evidence>
<gene>
    <name evidence="8" type="ORF">GCM10009547_01280</name>
</gene>
<dbReference type="Proteomes" id="UP001500957">
    <property type="component" value="Unassembled WGS sequence"/>
</dbReference>
<dbReference type="RefSeq" id="WP_344600505.1">
    <property type="nucleotide sequence ID" value="NZ_BAAAHE010000002.1"/>
</dbReference>
<keyword evidence="4 7" id="KW-1133">Transmembrane helix</keyword>
<feature type="transmembrane region" description="Helical" evidence="7">
    <location>
        <begin position="59"/>
        <end position="80"/>
    </location>
</feature>
<dbReference type="CDD" id="cd06582">
    <property type="entry name" value="TM_PBP1_LivH_like"/>
    <property type="match status" value="1"/>
</dbReference>
<evidence type="ECO:0000256" key="5">
    <source>
        <dbReference type="ARBA" id="ARBA00023136"/>
    </source>
</evidence>
<feature type="transmembrane region" description="Helical" evidence="7">
    <location>
        <begin position="308"/>
        <end position="327"/>
    </location>
</feature>
<organism evidence="8 9">
    <name type="scientific">Sporichthya brevicatena</name>
    <dbReference type="NCBI Taxonomy" id="171442"/>
    <lineage>
        <taxon>Bacteria</taxon>
        <taxon>Bacillati</taxon>
        <taxon>Actinomycetota</taxon>
        <taxon>Actinomycetes</taxon>
        <taxon>Sporichthyales</taxon>
        <taxon>Sporichthyaceae</taxon>
        <taxon>Sporichthya</taxon>
    </lineage>
</organism>
<evidence type="ECO:0000256" key="6">
    <source>
        <dbReference type="SAM" id="MobiDB-lite"/>
    </source>
</evidence>
<feature type="transmembrane region" description="Helical" evidence="7">
    <location>
        <begin position="542"/>
        <end position="569"/>
    </location>
</feature>
<feature type="transmembrane region" description="Helical" evidence="7">
    <location>
        <begin position="409"/>
        <end position="428"/>
    </location>
</feature>
<feature type="transmembrane region" description="Helical" evidence="7">
    <location>
        <begin position="190"/>
        <end position="209"/>
    </location>
</feature>